<reference evidence="8" key="1">
    <citation type="submission" date="2025-08" db="UniProtKB">
        <authorList>
            <consortium name="Ensembl"/>
        </authorList>
    </citation>
    <scope>IDENTIFICATION</scope>
</reference>
<name>A0A8C5JKH0_JUNHY</name>
<dbReference type="GO" id="GO:0005126">
    <property type="term" value="F:cytokine receptor binding"/>
    <property type="evidence" value="ECO:0007669"/>
    <property type="project" value="InterPro"/>
</dbReference>
<keyword evidence="9" id="KW-1185">Reference proteome</keyword>
<keyword evidence="6" id="KW-1015">Disulfide bond</keyword>
<dbReference type="InterPro" id="IPR003443">
    <property type="entry name" value="IL-15/IL-21_fam"/>
</dbReference>
<evidence type="ECO:0000256" key="3">
    <source>
        <dbReference type="ARBA" id="ARBA00022514"/>
    </source>
</evidence>
<keyword evidence="3 7" id="KW-0202">Cytokine</keyword>
<dbReference type="InterPro" id="IPR020451">
    <property type="entry name" value="IL-15_avian"/>
</dbReference>
<dbReference type="SUPFAM" id="SSF47266">
    <property type="entry name" value="4-helical cytokines"/>
    <property type="match status" value="1"/>
</dbReference>
<dbReference type="Pfam" id="PF02372">
    <property type="entry name" value="IL15"/>
    <property type="match status" value="1"/>
</dbReference>
<keyword evidence="5" id="KW-0732">Signal</keyword>
<dbReference type="GO" id="GO:0005125">
    <property type="term" value="F:cytokine activity"/>
    <property type="evidence" value="ECO:0007669"/>
    <property type="project" value="UniProtKB-KW"/>
</dbReference>
<evidence type="ECO:0000313" key="9">
    <source>
        <dbReference type="Proteomes" id="UP000694408"/>
    </source>
</evidence>
<proteinExistence type="inferred from homology"/>
<keyword evidence="4" id="KW-0964">Secreted</keyword>
<dbReference type="GO" id="GO:0006955">
    <property type="term" value="P:immune response"/>
    <property type="evidence" value="ECO:0007669"/>
    <property type="project" value="InterPro"/>
</dbReference>
<evidence type="ECO:0000256" key="7">
    <source>
        <dbReference type="RuleBase" id="RU003453"/>
    </source>
</evidence>
<accession>A0A8C5JKH0</accession>
<evidence type="ECO:0000313" key="8">
    <source>
        <dbReference type="Ensembl" id="ENSJHYP00000020625.1"/>
    </source>
</evidence>
<dbReference type="PANTHER" id="PTHR14356">
    <property type="entry name" value="INTERLEUKIN-15-RELATED"/>
    <property type="match status" value="1"/>
</dbReference>
<dbReference type="PRINTS" id="PR01948">
    <property type="entry name" value="INTLKN15BIRD"/>
</dbReference>
<dbReference type="InterPro" id="IPR009079">
    <property type="entry name" value="4_helix_cytokine-like_core"/>
</dbReference>
<dbReference type="GO" id="GO:0050778">
    <property type="term" value="P:positive regulation of immune response"/>
    <property type="evidence" value="ECO:0007669"/>
    <property type="project" value="TreeGrafter"/>
</dbReference>
<comment type="subcellular location">
    <subcellularLocation>
        <location evidence="1">Secreted</location>
    </subcellularLocation>
</comment>
<evidence type="ECO:0000256" key="5">
    <source>
        <dbReference type="ARBA" id="ARBA00022729"/>
    </source>
</evidence>
<dbReference type="Gene3D" id="1.20.1250.70">
    <property type="entry name" value="Interleukin-15/Interleukin-21"/>
    <property type="match status" value="1"/>
</dbReference>
<dbReference type="GO" id="GO:0001819">
    <property type="term" value="P:positive regulation of cytokine production"/>
    <property type="evidence" value="ECO:0007669"/>
    <property type="project" value="TreeGrafter"/>
</dbReference>
<reference evidence="8" key="2">
    <citation type="submission" date="2025-09" db="UniProtKB">
        <authorList>
            <consortium name="Ensembl"/>
        </authorList>
    </citation>
    <scope>IDENTIFICATION</scope>
</reference>
<dbReference type="PANTHER" id="PTHR14356:SF3">
    <property type="entry name" value="INTERLEUKIN-15"/>
    <property type="match status" value="1"/>
</dbReference>
<dbReference type="PRINTS" id="PR01930">
    <property type="entry name" value="INTRLEUKIN15"/>
</dbReference>
<evidence type="ECO:0000256" key="4">
    <source>
        <dbReference type="ARBA" id="ARBA00022525"/>
    </source>
</evidence>
<organism evidence="8 9">
    <name type="scientific">Junco hyemalis</name>
    <name type="common">Dark-eyed junco</name>
    <dbReference type="NCBI Taxonomy" id="40217"/>
    <lineage>
        <taxon>Eukaryota</taxon>
        <taxon>Metazoa</taxon>
        <taxon>Chordata</taxon>
        <taxon>Craniata</taxon>
        <taxon>Vertebrata</taxon>
        <taxon>Euteleostomi</taxon>
        <taxon>Archelosauria</taxon>
        <taxon>Archosauria</taxon>
        <taxon>Dinosauria</taxon>
        <taxon>Saurischia</taxon>
        <taxon>Theropoda</taxon>
        <taxon>Coelurosauria</taxon>
        <taxon>Aves</taxon>
        <taxon>Neognathae</taxon>
        <taxon>Neoaves</taxon>
        <taxon>Telluraves</taxon>
        <taxon>Australaves</taxon>
        <taxon>Passeriformes</taxon>
        <taxon>Passerellidae</taxon>
        <taxon>Junco</taxon>
    </lineage>
</organism>
<sequence>NRTEEGVEHLLVSLVRTLSWLLCRVGLLLCTPRLKTHLKNICLQYLLLNSHCFCLLKNGTGLIIFFLCAYVPKTEAGRCKWEEVLQDLQAIKTSKDIDVSLYTANADEDEECQELVMRCFFLETEVIFQECRIKNCSKTQDVWNIWKNGNDSFEKNKLASTKSEKCKECEEYEEKNFTEFVQNFEKVIQRDCKHWSKRHKLVKNILT</sequence>
<dbReference type="InterPro" id="IPR020439">
    <property type="entry name" value="IL-15"/>
</dbReference>
<comment type="similarity">
    <text evidence="2 7">Belongs to the IL-15/IL-21 family.</text>
</comment>
<dbReference type="Ensembl" id="ENSJHYT00000024866.1">
    <property type="protein sequence ID" value="ENSJHYP00000020625.1"/>
    <property type="gene ID" value="ENSJHYG00000015614.1"/>
</dbReference>
<evidence type="ECO:0000256" key="2">
    <source>
        <dbReference type="ARBA" id="ARBA00006050"/>
    </source>
</evidence>
<protein>
    <recommendedName>
        <fullName evidence="7">Interleukin</fullName>
    </recommendedName>
</protein>
<dbReference type="Proteomes" id="UP000694408">
    <property type="component" value="Unplaced"/>
</dbReference>
<evidence type="ECO:0000256" key="1">
    <source>
        <dbReference type="ARBA" id="ARBA00004613"/>
    </source>
</evidence>
<dbReference type="GO" id="GO:0042119">
    <property type="term" value="P:neutrophil activation"/>
    <property type="evidence" value="ECO:0007669"/>
    <property type="project" value="TreeGrafter"/>
</dbReference>
<dbReference type="GO" id="GO:0042102">
    <property type="term" value="P:positive regulation of T cell proliferation"/>
    <property type="evidence" value="ECO:0007669"/>
    <property type="project" value="TreeGrafter"/>
</dbReference>
<dbReference type="AlphaFoldDB" id="A0A8C5JKH0"/>
<dbReference type="GO" id="GO:0005615">
    <property type="term" value="C:extracellular space"/>
    <property type="evidence" value="ECO:0007669"/>
    <property type="project" value="UniProtKB-KW"/>
</dbReference>
<evidence type="ECO:0000256" key="6">
    <source>
        <dbReference type="ARBA" id="ARBA00023157"/>
    </source>
</evidence>